<dbReference type="AlphaFoldDB" id="A0A286KC61"/>
<feature type="transmembrane region" description="Helical" evidence="1">
    <location>
        <begin position="58"/>
        <end position="82"/>
    </location>
</feature>
<dbReference type="PANTHER" id="PTHR35531:SF1">
    <property type="entry name" value="INNER MEMBRANE PROTEIN YBCI-RELATED"/>
    <property type="match status" value="1"/>
</dbReference>
<evidence type="ECO:0000313" key="2">
    <source>
        <dbReference type="EMBL" id="APB62504.1"/>
    </source>
</evidence>
<dbReference type="Pfam" id="PF04307">
    <property type="entry name" value="YdjM"/>
    <property type="match status" value="1"/>
</dbReference>
<dbReference type="PANTHER" id="PTHR35531">
    <property type="entry name" value="INNER MEMBRANE PROTEIN YBCI-RELATED"/>
    <property type="match status" value="1"/>
</dbReference>
<accession>A0A286KC61</accession>
<dbReference type="GO" id="GO:0016787">
    <property type="term" value="F:hydrolase activity"/>
    <property type="evidence" value="ECO:0007669"/>
    <property type="project" value="UniProtKB-KW"/>
</dbReference>
<dbReference type="InterPro" id="IPR007404">
    <property type="entry name" value="YdjM-like"/>
</dbReference>
<keyword evidence="1" id="KW-1133">Transmembrane helix</keyword>
<feature type="transmembrane region" description="Helical" evidence="1">
    <location>
        <begin position="127"/>
        <end position="152"/>
    </location>
</feature>
<geneLocation type="plasmid" evidence="2">
    <name>pEA19081</name>
</geneLocation>
<feature type="transmembrane region" description="Helical" evidence="1">
    <location>
        <begin position="89"/>
        <end position="107"/>
    </location>
</feature>
<feature type="transmembrane region" description="Helical" evidence="1">
    <location>
        <begin position="12"/>
        <end position="38"/>
    </location>
</feature>
<organism evidence="2">
    <name type="scientific">Enterococcus avium</name>
    <name type="common">Streptococcus avium</name>
    <dbReference type="NCBI Taxonomy" id="33945"/>
    <lineage>
        <taxon>Bacteria</taxon>
        <taxon>Bacillati</taxon>
        <taxon>Bacillota</taxon>
        <taxon>Bacilli</taxon>
        <taxon>Lactobacillales</taxon>
        <taxon>Enterococcaceae</taxon>
        <taxon>Enterococcus</taxon>
    </lineage>
</organism>
<dbReference type="EMBL" id="KX976485">
    <property type="protein sequence ID" value="APB62504.1"/>
    <property type="molecule type" value="Genomic_DNA"/>
</dbReference>
<sequence>MLYKNHLLVSNAIAIPFMGMTNTLTVSSIVALSFGALLPDIDEPESYVGKRTRGLSDLINIFFGHRGITHSLAFVLFIGLLIVPLTSKIGFVSLGVWLTVGVFLHIFEDSFSNSGVNWLLPISEKTYHLNIYSTGSLIEFLIGLVALIWIVVCFKGQYFVLSQDELVNVAVLKNMFIDIKDTLSKILLE</sequence>
<gene>
    <name evidence="2" type="ORF">pEA19081_p8</name>
</gene>
<keyword evidence="1" id="KW-0812">Transmembrane</keyword>
<reference evidence="2" key="1">
    <citation type="journal article" date="2017" name="Front. Microbiol.">
        <title>Identification of Novel Conjugative Plasmids with Multiple Copies of fosB that Confer High-Level Fosfomycin Resistance to Vancomycin-Resistant Enterococci.</title>
        <authorList>
            <person name="Sun L."/>
            <person name="Zhang P."/>
            <person name="Qu T."/>
            <person name="Chen Y."/>
            <person name="Hua X."/>
            <person name="Shi K."/>
            <person name="Yu Y."/>
        </authorList>
    </citation>
    <scope>NUCLEOTIDE SEQUENCE</scope>
    <source>
        <strain evidence="2">19081</strain>
        <plasmid evidence="2">pEA19081</plasmid>
    </source>
</reference>
<name>A0A286KC61_ENTAV</name>
<protein>
    <submittedName>
        <fullName evidence="2">Membrane-bound metal-dependent hydrolase YdjM,induced during SOS response</fullName>
    </submittedName>
</protein>
<keyword evidence="2" id="KW-0378">Hydrolase</keyword>
<evidence type="ECO:0000256" key="1">
    <source>
        <dbReference type="SAM" id="Phobius"/>
    </source>
</evidence>
<keyword evidence="2" id="KW-0614">Plasmid</keyword>
<keyword evidence="1" id="KW-0472">Membrane</keyword>
<proteinExistence type="predicted"/>